<dbReference type="SUPFAM" id="SSF56784">
    <property type="entry name" value="HAD-like"/>
    <property type="match status" value="1"/>
</dbReference>
<sequence>MAFDASSIRALSFDADQTLWDFRTAMRRALVEAANLISAEGMVRETGAVSADWLAKVRDEVAGEPAFARETMESIRLESFRRAVEHCGGDGRDLVAKLYDRYMRTRFGAMRLYAETASVLEELHRVYPCVLVTNGNSDPGRLGIGGYLTHRVVAADCGLFKPDPRIYAHTARLLALPTASVLHVGDHPEEDVAAAGRAGMRTVYLDRVGKPLSPGRHADAEISSLSGLLELLRRRG</sequence>
<dbReference type="EMBL" id="JACCHL010000001">
    <property type="protein sequence ID" value="NYH54887.1"/>
    <property type="molecule type" value="Genomic_DNA"/>
</dbReference>
<dbReference type="Gene3D" id="3.40.50.1000">
    <property type="entry name" value="HAD superfamily/HAD-like"/>
    <property type="match status" value="1"/>
</dbReference>
<comment type="cofactor">
    <cofactor evidence="1">
        <name>Mg(2+)</name>
        <dbReference type="ChEBI" id="CHEBI:18420"/>
    </cofactor>
</comment>
<evidence type="ECO:0000256" key="2">
    <source>
        <dbReference type="ARBA" id="ARBA00022801"/>
    </source>
</evidence>
<dbReference type="GO" id="GO:0016787">
    <property type="term" value="F:hydrolase activity"/>
    <property type="evidence" value="ECO:0007669"/>
    <property type="project" value="UniProtKB-KW"/>
</dbReference>
<dbReference type="NCBIfam" id="TIGR01549">
    <property type="entry name" value="HAD-SF-IA-v1"/>
    <property type="match status" value="1"/>
</dbReference>
<evidence type="ECO:0000313" key="4">
    <source>
        <dbReference type="EMBL" id="NYH54887.1"/>
    </source>
</evidence>
<dbReference type="GO" id="GO:0009231">
    <property type="term" value="P:riboflavin biosynthetic process"/>
    <property type="evidence" value="ECO:0007669"/>
    <property type="project" value="TreeGrafter"/>
</dbReference>
<name>A0A7Z0BMT0_9ACTN</name>
<accession>A0A7Z0BMT0</accession>
<dbReference type="InterPro" id="IPR006439">
    <property type="entry name" value="HAD-SF_hydro_IA"/>
</dbReference>
<dbReference type="Pfam" id="PF00702">
    <property type="entry name" value="Hydrolase"/>
    <property type="match status" value="1"/>
</dbReference>
<dbReference type="Proteomes" id="UP000584931">
    <property type="component" value="Unassembled WGS sequence"/>
</dbReference>
<organism evidence="4 5">
    <name type="scientific">Nocardiopsis sinuspersici</name>
    <dbReference type="NCBI Taxonomy" id="501010"/>
    <lineage>
        <taxon>Bacteria</taxon>
        <taxon>Bacillati</taxon>
        <taxon>Actinomycetota</taxon>
        <taxon>Actinomycetes</taxon>
        <taxon>Streptosporangiales</taxon>
        <taxon>Nocardiopsidaceae</taxon>
        <taxon>Nocardiopsis</taxon>
    </lineage>
</organism>
<reference evidence="4 5" key="1">
    <citation type="submission" date="2020-07" db="EMBL/GenBank/DDBJ databases">
        <title>Sequencing the genomes of 1000 actinobacteria strains.</title>
        <authorList>
            <person name="Klenk H.-P."/>
        </authorList>
    </citation>
    <scope>NUCLEOTIDE SEQUENCE [LARGE SCALE GENOMIC DNA]</scope>
    <source>
        <strain evidence="4 5">DSM 45278</strain>
    </source>
</reference>
<evidence type="ECO:0000313" key="5">
    <source>
        <dbReference type="Proteomes" id="UP000584931"/>
    </source>
</evidence>
<dbReference type="SFLD" id="SFLDG01129">
    <property type="entry name" value="C1.5:_HAD__Beta-PGM__Phosphata"/>
    <property type="match status" value="1"/>
</dbReference>
<evidence type="ECO:0000256" key="3">
    <source>
        <dbReference type="ARBA" id="ARBA00022842"/>
    </source>
</evidence>
<protein>
    <submittedName>
        <fullName evidence="4">Putative hydrolase of the HAD superfamily</fullName>
    </submittedName>
</protein>
<comment type="caution">
    <text evidence="4">The sequence shown here is derived from an EMBL/GenBank/DDBJ whole genome shotgun (WGS) entry which is preliminary data.</text>
</comment>
<dbReference type="NCBIfam" id="TIGR01509">
    <property type="entry name" value="HAD-SF-IA-v3"/>
    <property type="match status" value="1"/>
</dbReference>
<dbReference type="AlphaFoldDB" id="A0A7Z0BMT0"/>
<dbReference type="InterPro" id="IPR023214">
    <property type="entry name" value="HAD_sf"/>
</dbReference>
<keyword evidence="3" id="KW-0460">Magnesium</keyword>
<dbReference type="InterPro" id="IPR036412">
    <property type="entry name" value="HAD-like_sf"/>
</dbReference>
<dbReference type="PANTHER" id="PTHR46470:SF4">
    <property type="entry name" value="5-AMINO-6-(5-PHOSPHO-D-RIBITYLAMINO)URACIL PHOSPHATASE YIGB"/>
    <property type="match status" value="1"/>
</dbReference>
<dbReference type="PANTHER" id="PTHR46470">
    <property type="entry name" value="N-ACYLNEURAMINATE-9-PHOSPHATASE"/>
    <property type="match status" value="1"/>
</dbReference>
<dbReference type="InterPro" id="IPR051400">
    <property type="entry name" value="HAD-like_hydrolase"/>
</dbReference>
<gene>
    <name evidence="4" type="ORF">HNR06_004476</name>
</gene>
<proteinExistence type="predicted"/>
<dbReference type="RefSeq" id="WP_179811169.1">
    <property type="nucleotide sequence ID" value="NZ_JACCHL010000001.1"/>
</dbReference>
<evidence type="ECO:0000256" key="1">
    <source>
        <dbReference type="ARBA" id="ARBA00001946"/>
    </source>
</evidence>
<keyword evidence="2 4" id="KW-0378">Hydrolase</keyword>
<dbReference type="Gene3D" id="1.20.120.1600">
    <property type="match status" value="1"/>
</dbReference>
<dbReference type="SFLD" id="SFLDS00003">
    <property type="entry name" value="Haloacid_Dehalogenase"/>
    <property type="match status" value="1"/>
</dbReference>